<dbReference type="GO" id="GO:0046488">
    <property type="term" value="P:phosphatidylinositol metabolic process"/>
    <property type="evidence" value="ECO:0007669"/>
    <property type="project" value="TreeGrafter"/>
</dbReference>
<dbReference type="GO" id="GO:0048015">
    <property type="term" value="P:phosphatidylinositol-mediated signaling"/>
    <property type="evidence" value="ECO:0007669"/>
    <property type="project" value="TreeGrafter"/>
</dbReference>
<dbReference type="OrthoDB" id="269822at2759"/>
<dbReference type="GO" id="GO:0004435">
    <property type="term" value="F:phosphatidylinositol-4,5-bisphosphate phospholipase C activity"/>
    <property type="evidence" value="ECO:0007669"/>
    <property type="project" value="InterPro"/>
</dbReference>
<dbReference type="InterPro" id="IPR001711">
    <property type="entry name" value="PLipase_C_Pinositol-sp_Y"/>
</dbReference>
<evidence type="ECO:0000313" key="2">
    <source>
        <dbReference type="EMBL" id="KAG9352648.1"/>
    </source>
</evidence>
<dbReference type="Gene3D" id="3.20.20.190">
    <property type="entry name" value="Phosphatidylinositol (PI) phosphodiesterase"/>
    <property type="match status" value="1"/>
</dbReference>
<feature type="domain" description="PI-PLC Y-box" evidence="1">
    <location>
        <begin position="57"/>
        <end position="80"/>
    </location>
</feature>
<dbReference type="InterPro" id="IPR001192">
    <property type="entry name" value="PI-PLC_fam"/>
</dbReference>
<dbReference type="GO" id="GO:0051209">
    <property type="term" value="P:release of sequestered calcium ion into cytosol"/>
    <property type="evidence" value="ECO:0007669"/>
    <property type="project" value="TreeGrafter"/>
</dbReference>
<dbReference type="GO" id="GO:0032587">
    <property type="term" value="C:ruffle membrane"/>
    <property type="evidence" value="ECO:0007669"/>
    <property type="project" value="TreeGrafter"/>
</dbReference>
<protein>
    <recommendedName>
        <fullName evidence="1">PI-PLC Y-box domain-containing protein</fullName>
    </recommendedName>
</protein>
<dbReference type="PROSITE" id="PS50008">
    <property type="entry name" value="PIPLC_Y_DOMAIN"/>
    <property type="match status" value="1"/>
</dbReference>
<evidence type="ECO:0000259" key="1">
    <source>
        <dbReference type="PROSITE" id="PS50008"/>
    </source>
</evidence>
<keyword evidence="3" id="KW-1185">Reference proteome</keyword>
<reference evidence="2" key="1">
    <citation type="thesis" date="2021" institute="BYU ScholarsArchive" country="Provo, UT, USA">
        <title>Applications of and Algorithms for Genome Assembly and Genomic Analyses with an Emphasis on Marine Teleosts.</title>
        <authorList>
            <person name="Pickett B.D."/>
        </authorList>
    </citation>
    <scope>NUCLEOTIDE SEQUENCE</scope>
    <source>
        <strain evidence="2">HI-2016</strain>
    </source>
</reference>
<dbReference type="GO" id="GO:0010634">
    <property type="term" value="P:positive regulation of epithelial cell migration"/>
    <property type="evidence" value="ECO:0007669"/>
    <property type="project" value="TreeGrafter"/>
</dbReference>
<dbReference type="SUPFAM" id="SSF51695">
    <property type="entry name" value="PLC-like phosphodiesterases"/>
    <property type="match status" value="1"/>
</dbReference>
<accession>A0A8T2PNP8</accession>
<gene>
    <name evidence="2" type="ORF">JZ751_021062</name>
</gene>
<dbReference type="PANTHER" id="PTHR10336">
    <property type="entry name" value="PHOSPHOINOSITIDE-SPECIFIC PHOSPHOLIPASE C FAMILY PROTEIN"/>
    <property type="match status" value="1"/>
</dbReference>
<dbReference type="AlphaFoldDB" id="A0A8T2PNP8"/>
<dbReference type="EMBL" id="JAFBMS010000005">
    <property type="protein sequence ID" value="KAG9352648.1"/>
    <property type="molecule type" value="Genomic_DNA"/>
</dbReference>
<sequence length="185" mass="21605">MAGCTQLGGPTEELEMGMVMTVFRQRMERLTVQFIRETRQVAWTRTADKTDSVHKYMQLNNALFSLNGQTGYVLQPELMRSDNYNPYPLQEKKVKYTITVRVIAARHLPKPSRSIVSPFVEIELCGLHIEDSKFKTIVRPTCNALHCLDDLMRKFSTNETHLHKIQDTCKHKMKEKKYNNSKFYM</sequence>
<dbReference type="InterPro" id="IPR017946">
    <property type="entry name" value="PLC-like_Pdiesterase_TIM-brl"/>
</dbReference>
<dbReference type="InterPro" id="IPR035892">
    <property type="entry name" value="C2_domain_sf"/>
</dbReference>
<dbReference type="SUPFAM" id="SSF49562">
    <property type="entry name" value="C2 domain (Calcium/lipid-binding domain, CaLB)"/>
    <property type="match status" value="1"/>
</dbReference>
<name>A0A8T2PNP8_9TELE</name>
<proteinExistence type="predicted"/>
<dbReference type="PANTHER" id="PTHR10336:SF25">
    <property type="entry name" value="1-PHOSPHATIDYLINOSITOL 4,5-BISPHOSPHATE PHOSPHODIESTERASE GAMMA-2"/>
    <property type="match status" value="1"/>
</dbReference>
<organism evidence="2 3">
    <name type="scientific">Albula glossodonta</name>
    <name type="common">roundjaw bonefish</name>
    <dbReference type="NCBI Taxonomy" id="121402"/>
    <lineage>
        <taxon>Eukaryota</taxon>
        <taxon>Metazoa</taxon>
        <taxon>Chordata</taxon>
        <taxon>Craniata</taxon>
        <taxon>Vertebrata</taxon>
        <taxon>Euteleostomi</taxon>
        <taxon>Actinopterygii</taxon>
        <taxon>Neopterygii</taxon>
        <taxon>Teleostei</taxon>
        <taxon>Albuliformes</taxon>
        <taxon>Albulidae</taxon>
        <taxon>Albula</taxon>
    </lineage>
</organism>
<evidence type="ECO:0000313" key="3">
    <source>
        <dbReference type="Proteomes" id="UP000824540"/>
    </source>
</evidence>
<dbReference type="Proteomes" id="UP000824540">
    <property type="component" value="Unassembled WGS sequence"/>
</dbReference>
<comment type="caution">
    <text evidence="2">The sequence shown here is derived from an EMBL/GenBank/DDBJ whole genome shotgun (WGS) entry which is preliminary data.</text>
</comment>
<dbReference type="Gene3D" id="2.60.40.150">
    <property type="entry name" value="C2 domain"/>
    <property type="match status" value="1"/>
</dbReference>